<feature type="chain" id="PRO_5046079928" evidence="2">
    <location>
        <begin position="31"/>
        <end position="1211"/>
    </location>
</feature>
<dbReference type="Proteomes" id="UP001289615">
    <property type="component" value="Unassembled WGS sequence"/>
</dbReference>
<evidence type="ECO:0000256" key="1">
    <source>
        <dbReference type="ARBA" id="ARBA00022729"/>
    </source>
</evidence>
<sequence length="1211" mass="126697">MAKQNKGRKFFAASATAALVASAIVPVASAAQVNDYNKISGYAKEAVQSLVDKGVIQGDTNGNFNPLNTVTRAQAAEIFTKALELEADGEVNFKDVKAGAWYYNSIAAVVANGIFEGVSATEFAPNKSLTRSEAAKVLVDAFGLEGSESLGQFADASQVKPWAKSALETAVANGIFTGSEENGKLNLKPNAAITRQDFAVVFARTLELVDAETPVDASIKAINNTTVEVTFDEEVDTDNVTAGNFKIDGLEVKNAAIKQTNKKVVVLTTAAQTADKEYVLSYKDEEIGKFKGIASVIPTAIKMVTPSVQGTIGKEATVSAQVTVPEGQSKAGIPVTFNIAADTNNQLNQKIEVVAYTNEEGIASYSYTRYYKYNDQVTAYASEKSSVYASAKVYWAEGLTITEATTGNDLANGAKKVYKIKTDKYNTQYVGTSNTVDYNYVNVAFKENVDVAPDKLVRDVEVIDTGVSTNAKYPSQVTTGGVNVVRVKVNSNGEATFTLTGSNASVTPIVFVDESKNLVGKYTDTALQAAAPTVKFALNHTLGLTVKAEGVQNAAAINLGNANNKGTGEGGRTYTVTVTDKDGKVAPAGTKAYVTFADGSYSTDKEVKIVSADGKTKAVANKNTRFEITVTGTKGEATFDLIGQRDAFAAPTVYLENGKEVGLDKADLQAVGETTYFVDAVIANATLKVKNADGKEVKTLPSSQTAYFEYQSVDQNGFDYYAGTGVYEVSYQVTAQFADVVANGKTVKAGTTETIKVNSVNGKATLNVTSENVASNVSVQASASQVSLPNQTAEVAFTKGTQVPDVYTGVVSKINTVDNKLTFVGFDEIKYSTTSFKNQAGVVISETEFEKQVSEALAATAPNNKTVKVTSVKNTDGTYTLEIESIVAAPAAGTGTISAAELSADGTKLTVTFDKNVKASSVAHTDFTIVTGNVTAVESVSGDKVVLTTDGNVTTASTVAVNADLIEFTDGTSNAVITAKPISQVAGSKLSVLNETTKNQTAVTKVDAKGSVVFATKTVNAGVATSEANQADYNGIKIVFEQVAGTAPADAVASYNNVTKTITVKLSELPATNNDLATINGVIQAIPTFGTIDFSKISLTGSDFTFADVATPATIEIAGGVNARNAQAGVYTFTINTNLAVGEKVTLNGKVYVAGSDFTVGSTAAATAANLAAKIQATDARFDTAAVLSGSTITLTDKVINDAVKPTLSFN</sequence>
<dbReference type="InterPro" id="IPR014755">
    <property type="entry name" value="Cu-Rt/internalin_Ig-like"/>
</dbReference>
<feature type="domain" description="SLH" evidence="3">
    <location>
        <begin position="89"/>
        <end position="152"/>
    </location>
</feature>
<evidence type="ECO:0000313" key="5">
    <source>
        <dbReference type="Proteomes" id="UP001289615"/>
    </source>
</evidence>
<dbReference type="Gene3D" id="2.60.40.1220">
    <property type="match status" value="1"/>
</dbReference>
<keyword evidence="1 2" id="KW-0732">Signal</keyword>
<evidence type="ECO:0000313" key="4">
    <source>
        <dbReference type="EMBL" id="MEA0975039.1"/>
    </source>
</evidence>
<accession>A0ABU5NG79</accession>
<dbReference type="InterPro" id="IPR051465">
    <property type="entry name" value="Cell_Envelope_Struct_Comp"/>
</dbReference>
<keyword evidence="5" id="KW-1185">Reference proteome</keyword>
<evidence type="ECO:0000259" key="3">
    <source>
        <dbReference type="PROSITE" id="PS51272"/>
    </source>
</evidence>
<organism evidence="4 5">
    <name type="scientific">Lysinibacillus irui</name>
    <dbReference type="NCBI Taxonomy" id="2998077"/>
    <lineage>
        <taxon>Bacteria</taxon>
        <taxon>Bacillati</taxon>
        <taxon>Bacillota</taxon>
        <taxon>Bacilli</taxon>
        <taxon>Bacillales</taxon>
        <taxon>Bacillaceae</taxon>
        <taxon>Lysinibacillus</taxon>
    </lineage>
</organism>
<dbReference type="EMBL" id="JAXUIA010000001">
    <property type="protein sequence ID" value="MEA0975039.1"/>
    <property type="molecule type" value="Genomic_DNA"/>
</dbReference>
<name>A0ABU5NG79_9BACI</name>
<reference evidence="4 5" key="1">
    <citation type="submission" date="2023-12" db="EMBL/GenBank/DDBJ databases">
        <title>Genome comparison identifies genes involved in endophytic behavior of Lysinibacillus irui and provides insights into its role as a plant-growth promoting bacterium.</title>
        <authorList>
            <person name="Hilario S."/>
            <person name="Matos I."/>
            <person name="Goncalves M.F.M."/>
            <person name="Pardo C.A."/>
            <person name="Santos M.J."/>
        </authorList>
    </citation>
    <scope>NUCLEOTIDE SEQUENCE [LARGE SCALE GENOMIC DNA]</scope>
    <source>
        <strain evidence="4 5">B3</strain>
    </source>
</reference>
<evidence type="ECO:0000256" key="2">
    <source>
        <dbReference type="SAM" id="SignalP"/>
    </source>
</evidence>
<comment type="caution">
    <text evidence="4">The sequence shown here is derived from an EMBL/GenBank/DDBJ whole genome shotgun (WGS) entry which is preliminary data.</text>
</comment>
<proteinExistence type="predicted"/>
<dbReference type="RefSeq" id="WP_322611271.1">
    <property type="nucleotide sequence ID" value="NZ_JAXLNX010000007.1"/>
</dbReference>
<feature type="signal peptide" evidence="2">
    <location>
        <begin position="1"/>
        <end position="30"/>
    </location>
</feature>
<dbReference type="InterPro" id="IPR001119">
    <property type="entry name" value="SLH_dom"/>
</dbReference>
<feature type="domain" description="SLH" evidence="3">
    <location>
        <begin position="153"/>
        <end position="216"/>
    </location>
</feature>
<dbReference type="PROSITE" id="PS51272">
    <property type="entry name" value="SLH"/>
    <property type="match status" value="3"/>
</dbReference>
<gene>
    <name evidence="4" type="ORF">U6C28_01920</name>
</gene>
<feature type="domain" description="SLH" evidence="3">
    <location>
        <begin position="30"/>
        <end position="88"/>
    </location>
</feature>
<dbReference type="Pfam" id="PF00395">
    <property type="entry name" value="SLH"/>
    <property type="match status" value="3"/>
</dbReference>
<protein>
    <submittedName>
        <fullName evidence="4">S-layer homology domain-containing protein</fullName>
    </submittedName>
</protein>
<dbReference type="PANTHER" id="PTHR43308">
    <property type="entry name" value="OUTER MEMBRANE PROTEIN ALPHA-RELATED"/>
    <property type="match status" value="1"/>
</dbReference>